<evidence type="ECO:0000313" key="10">
    <source>
        <dbReference type="Proteomes" id="UP000249005"/>
    </source>
</evidence>
<dbReference type="PANTHER" id="PTHR47738:SF1">
    <property type="entry name" value="NITROGEN REGULATORY PROTEIN"/>
    <property type="match status" value="1"/>
</dbReference>
<evidence type="ECO:0000256" key="4">
    <source>
        <dbReference type="ARBA" id="ARBA00022777"/>
    </source>
</evidence>
<sequence>MSTLSTTQLRAILKPESTRCAVHCSSKKRALEIISELAAEQLNIPTATVFEAILSRERMGTTGIGAGVAIPHGKLEEDTTRAVGVFITLEQPVSFDAADNQPVDILFALLVPFDECQSYLATLSAIAKRFGDKTFCRQLRIAQTDAELYQLLVGTEEAPAEEVDIDEEPHDEK</sequence>
<dbReference type="RefSeq" id="WP_111741303.1">
    <property type="nucleotide sequence ID" value="NZ_LR698987.1"/>
</dbReference>
<dbReference type="GO" id="GO:0005737">
    <property type="term" value="C:cytoplasm"/>
    <property type="evidence" value="ECO:0007669"/>
    <property type="project" value="UniProtKB-SubCell"/>
</dbReference>
<dbReference type="GO" id="GO:0008982">
    <property type="term" value="F:protein-N(PI)-phosphohistidine-sugar phosphotransferase activity"/>
    <property type="evidence" value="ECO:0007669"/>
    <property type="project" value="InterPro"/>
</dbReference>
<comment type="function">
    <text evidence="5">Seems to have a role in regulating nitrogen assimilation.</text>
</comment>
<comment type="subcellular location">
    <subcellularLocation>
        <location evidence="1">Cytoplasm</location>
    </subcellularLocation>
</comment>
<gene>
    <name evidence="9" type="primary">ptsN</name>
    <name evidence="9" type="ORF">NCTC12151_02936</name>
</gene>
<organism evidence="9 10">
    <name type="scientific">Leminorella richardii</name>
    <dbReference type="NCBI Taxonomy" id="158841"/>
    <lineage>
        <taxon>Bacteria</taxon>
        <taxon>Pseudomonadati</taxon>
        <taxon>Pseudomonadota</taxon>
        <taxon>Gammaproteobacteria</taxon>
        <taxon>Enterobacterales</taxon>
        <taxon>Budviciaceae</taxon>
        <taxon>Leminorella</taxon>
    </lineage>
</organism>
<protein>
    <recommendedName>
        <fullName evidence="6">Nitrogen regulatory protein</fullName>
    </recommendedName>
    <alternativeName>
        <fullName evidence="7">Enzyme IIA-NTR</fullName>
    </alternativeName>
</protein>
<dbReference type="NCBIfam" id="TIGR01419">
    <property type="entry name" value="nitro_reg_IIA"/>
    <property type="match status" value="1"/>
</dbReference>
<dbReference type="PANTHER" id="PTHR47738">
    <property type="entry name" value="PTS SYSTEM FRUCTOSE-LIKE EIIA COMPONENT-RELATED"/>
    <property type="match status" value="1"/>
</dbReference>
<proteinExistence type="predicted"/>
<dbReference type="GO" id="GO:0016301">
    <property type="term" value="F:kinase activity"/>
    <property type="evidence" value="ECO:0007669"/>
    <property type="project" value="UniProtKB-KW"/>
</dbReference>
<dbReference type="InterPro" id="IPR002178">
    <property type="entry name" value="PTS_EIIA_type-2_dom"/>
</dbReference>
<feature type="domain" description="PTS EIIA type-2" evidence="8">
    <location>
        <begin position="11"/>
        <end position="155"/>
    </location>
</feature>
<dbReference type="PROSITE" id="PS51094">
    <property type="entry name" value="PTS_EIIA_TYPE_2"/>
    <property type="match status" value="1"/>
</dbReference>
<dbReference type="InterPro" id="IPR006320">
    <property type="entry name" value="PTS_Nitro_regul"/>
</dbReference>
<dbReference type="GO" id="GO:0009401">
    <property type="term" value="P:phosphoenolpyruvate-dependent sugar phosphotransferase system"/>
    <property type="evidence" value="ECO:0007669"/>
    <property type="project" value="InterPro"/>
</dbReference>
<evidence type="ECO:0000256" key="3">
    <source>
        <dbReference type="ARBA" id="ARBA00022679"/>
    </source>
</evidence>
<dbReference type="Pfam" id="PF00359">
    <property type="entry name" value="PTS_EIIA_2"/>
    <property type="match status" value="1"/>
</dbReference>
<name>A0A2X4UY10_9GAMM</name>
<dbReference type="AlphaFoldDB" id="A0A2X4UY10"/>
<dbReference type="FunFam" id="3.40.930.10:FF:000003">
    <property type="entry name" value="PTS IIA-like nitrogen regulatory protein PtsN"/>
    <property type="match status" value="1"/>
</dbReference>
<keyword evidence="3 9" id="KW-0808">Transferase</keyword>
<dbReference type="SUPFAM" id="SSF55804">
    <property type="entry name" value="Phoshotransferase/anion transport protein"/>
    <property type="match status" value="1"/>
</dbReference>
<evidence type="ECO:0000256" key="1">
    <source>
        <dbReference type="ARBA" id="ARBA00004496"/>
    </source>
</evidence>
<dbReference type="CDD" id="cd00211">
    <property type="entry name" value="PTS_IIA_fru"/>
    <property type="match status" value="1"/>
</dbReference>
<evidence type="ECO:0000256" key="7">
    <source>
        <dbReference type="ARBA" id="ARBA00082160"/>
    </source>
</evidence>
<dbReference type="GO" id="GO:0030295">
    <property type="term" value="F:protein kinase activator activity"/>
    <property type="evidence" value="ECO:0007669"/>
    <property type="project" value="TreeGrafter"/>
</dbReference>
<dbReference type="InterPro" id="IPR016152">
    <property type="entry name" value="PTrfase/Anion_transptr"/>
</dbReference>
<dbReference type="Proteomes" id="UP000249005">
    <property type="component" value="Chromosome 1"/>
</dbReference>
<dbReference type="Gene3D" id="3.40.930.10">
    <property type="entry name" value="Mannitol-specific EII, Chain A"/>
    <property type="match status" value="1"/>
</dbReference>
<keyword evidence="10" id="KW-1185">Reference proteome</keyword>
<dbReference type="OrthoDB" id="95460at2"/>
<evidence type="ECO:0000256" key="6">
    <source>
        <dbReference type="ARBA" id="ARBA00070328"/>
    </source>
</evidence>
<evidence type="ECO:0000313" key="9">
    <source>
        <dbReference type="EMBL" id="SQI43279.1"/>
    </source>
</evidence>
<reference evidence="9 10" key="1">
    <citation type="submission" date="2018-06" db="EMBL/GenBank/DDBJ databases">
        <authorList>
            <consortium name="Pathogen Informatics"/>
            <person name="Doyle S."/>
        </authorList>
    </citation>
    <scope>NUCLEOTIDE SEQUENCE [LARGE SCALE GENOMIC DNA]</scope>
    <source>
        <strain evidence="9 10">NCTC12151</strain>
    </source>
</reference>
<dbReference type="KEGG" id="lri:NCTC12151_02936"/>
<dbReference type="InterPro" id="IPR051541">
    <property type="entry name" value="PTS_SugarTrans_NitroReg"/>
</dbReference>
<dbReference type="EMBL" id="LS483470">
    <property type="protein sequence ID" value="SQI43279.1"/>
    <property type="molecule type" value="Genomic_DNA"/>
</dbReference>
<evidence type="ECO:0000259" key="8">
    <source>
        <dbReference type="PROSITE" id="PS51094"/>
    </source>
</evidence>
<dbReference type="PROSITE" id="PS00372">
    <property type="entry name" value="PTS_EIIA_TYPE_2_HIS"/>
    <property type="match status" value="1"/>
</dbReference>
<dbReference type="NCBIfam" id="NF008145">
    <property type="entry name" value="PRK10896.1"/>
    <property type="match status" value="1"/>
</dbReference>
<accession>A0A2X4UY10</accession>
<keyword evidence="4" id="KW-0418">Kinase</keyword>
<evidence type="ECO:0000256" key="2">
    <source>
        <dbReference type="ARBA" id="ARBA00022490"/>
    </source>
</evidence>
<keyword evidence="2" id="KW-0963">Cytoplasm</keyword>
<evidence type="ECO:0000256" key="5">
    <source>
        <dbReference type="ARBA" id="ARBA00060266"/>
    </source>
</evidence>